<dbReference type="InterPro" id="IPR029032">
    <property type="entry name" value="AhpD-like"/>
</dbReference>
<accession>A0A5N5D6P0</accession>
<evidence type="ECO:0000313" key="1">
    <source>
        <dbReference type="EMBL" id="KAB2573443.1"/>
    </source>
</evidence>
<reference evidence="1 2" key="1">
    <citation type="journal article" date="2019" name="Sci. Rep.">
        <title>A multi-omics analysis of the grapevine pathogen Lasiodiplodia theobromae reveals that temperature affects the expression of virulence- and pathogenicity-related genes.</title>
        <authorList>
            <person name="Felix C."/>
            <person name="Meneses R."/>
            <person name="Goncalves M.F.M."/>
            <person name="Tilleman L."/>
            <person name="Duarte A.S."/>
            <person name="Jorrin-Novo J.V."/>
            <person name="Van de Peer Y."/>
            <person name="Deforce D."/>
            <person name="Van Nieuwerburgh F."/>
            <person name="Esteves A.C."/>
            <person name="Alves A."/>
        </authorList>
    </citation>
    <scope>NUCLEOTIDE SEQUENCE [LARGE SCALE GENOMIC DNA]</scope>
    <source>
        <strain evidence="1 2">LA-SOL3</strain>
    </source>
</reference>
<dbReference type="EMBL" id="VCHE01000058">
    <property type="protein sequence ID" value="KAB2573443.1"/>
    <property type="molecule type" value="Genomic_DNA"/>
</dbReference>
<comment type="caution">
    <text evidence="1">The sequence shown here is derived from an EMBL/GenBank/DDBJ whole genome shotgun (WGS) entry which is preliminary data.</text>
</comment>
<keyword evidence="2" id="KW-1185">Reference proteome</keyword>
<dbReference type="PANTHER" id="PTHR34846">
    <property type="entry name" value="4-CARBOXYMUCONOLACTONE DECARBOXYLASE FAMILY PROTEIN (AFU_ORTHOLOGUE AFUA_6G11590)"/>
    <property type="match status" value="1"/>
</dbReference>
<organism evidence="1 2">
    <name type="scientific">Lasiodiplodia theobromae</name>
    <dbReference type="NCBI Taxonomy" id="45133"/>
    <lineage>
        <taxon>Eukaryota</taxon>
        <taxon>Fungi</taxon>
        <taxon>Dikarya</taxon>
        <taxon>Ascomycota</taxon>
        <taxon>Pezizomycotina</taxon>
        <taxon>Dothideomycetes</taxon>
        <taxon>Dothideomycetes incertae sedis</taxon>
        <taxon>Botryosphaeriales</taxon>
        <taxon>Botryosphaeriaceae</taxon>
        <taxon>Lasiodiplodia</taxon>
    </lineage>
</organism>
<proteinExistence type="predicted"/>
<sequence>MSNHTNGVANGSANGADPFRKTCLVPYVDPKTAPPAVAEKINVLPFRRNIFLLLGHSEGLFPHLMGVIGGCFNGKVRTVPLLDWVSSSPPSDFLLFFPVRHPSNSSLQQLIVLRTASTLGAKYEYDVNLPVAEVYEMDPAKITAISTCSPASVVAGDGPWSARDRVILRVVDEQLATYTNEPHTIDDALQHLSVAELVEVLIILGTYALIARVIRGLKIDDDVPIRPDGLHEMLKKSVTPTVPKKDQGGVAAAAAAGQ</sequence>
<dbReference type="OrthoDB" id="2567457at2759"/>
<dbReference type="PANTHER" id="PTHR34846:SF5">
    <property type="entry name" value="CARBOXYMUCONOLACTONE DECARBOXYLASE-LIKE DOMAIN-CONTAINING PROTEIN"/>
    <property type="match status" value="1"/>
</dbReference>
<dbReference type="SUPFAM" id="SSF69118">
    <property type="entry name" value="AhpD-like"/>
    <property type="match status" value="1"/>
</dbReference>
<dbReference type="Proteomes" id="UP000325902">
    <property type="component" value="Unassembled WGS sequence"/>
</dbReference>
<gene>
    <name evidence="1" type="ORF">DBV05_g7871</name>
</gene>
<protein>
    <submittedName>
        <fullName evidence="1">Uncharacterized protein</fullName>
    </submittedName>
</protein>
<dbReference type="AlphaFoldDB" id="A0A5N5D6P0"/>
<evidence type="ECO:0000313" key="2">
    <source>
        <dbReference type="Proteomes" id="UP000325902"/>
    </source>
</evidence>
<name>A0A5N5D6P0_9PEZI</name>
<dbReference type="Gene3D" id="1.20.1290.10">
    <property type="entry name" value="AhpD-like"/>
    <property type="match status" value="1"/>
</dbReference>